<dbReference type="InterPro" id="IPR036237">
    <property type="entry name" value="Xyl_isomerase-like_sf"/>
</dbReference>
<dbReference type="InterPro" id="IPR013022">
    <property type="entry name" value="Xyl_isomerase-like_TIM-brl"/>
</dbReference>
<name>A0A554X7X0_9BURK</name>
<dbReference type="Pfam" id="PF01261">
    <property type="entry name" value="AP_endonuc_2"/>
    <property type="match status" value="1"/>
</dbReference>
<dbReference type="GO" id="GO:0008903">
    <property type="term" value="F:hydroxypyruvate isomerase activity"/>
    <property type="evidence" value="ECO:0007669"/>
    <property type="project" value="UniProtKB-EC"/>
</dbReference>
<dbReference type="PIRSF" id="PIRSF006241">
    <property type="entry name" value="HyI"/>
    <property type="match status" value="1"/>
</dbReference>
<dbReference type="OrthoDB" id="9786584at2"/>
<sequence length="309" mass="32709">MPAVVDPRRGVRPAARWGLAANISLLFAERPLLQRLDAAAAGFVAVECQFPYAVPAQALADRCAQLGLRWVLHNLPAGDWAAGERGIACHPQRVAEFRAGIGPALDYACTLQAPQVNVIAGGVPAGVTRTQALSTLVDNLRAAAEACARFGIGLRLEAINSVDIPGFLVDRVEVAWEVIERVGWDGLRLQFDAYHVARMGQDPVPCWRQCHARVGHVQWADCPGRHEPGSAAVDFSGLLAAMDESRWSGWVGAEYVPADPAPGGTERGLGWIEALGLGRACAGVAGVHGQTDKAPAGAAMGPTSARRIR</sequence>
<gene>
    <name evidence="4" type="primary">hyi</name>
    <name evidence="4" type="ORF">Tchar_02209</name>
</gene>
<dbReference type="PANTHER" id="PTHR43489:SF6">
    <property type="entry name" value="HYDROXYPYRUVATE ISOMERASE-RELATED"/>
    <property type="match status" value="1"/>
</dbReference>
<reference evidence="4 5" key="1">
    <citation type="submission" date="2019-07" db="EMBL/GenBank/DDBJ databases">
        <title>Tepidimonas charontis SPSP-6 draft genome.</title>
        <authorList>
            <person name="Da Costa M.S."/>
            <person name="Froufe H.J.C."/>
            <person name="Egas C."/>
            <person name="Albuquerque L."/>
        </authorList>
    </citation>
    <scope>NUCLEOTIDE SEQUENCE [LARGE SCALE GENOMIC DNA]</scope>
    <source>
        <strain evidence="4 5">SPSP-6</strain>
    </source>
</reference>
<comment type="caution">
    <text evidence="4">The sequence shown here is derived from an EMBL/GenBank/DDBJ whole genome shotgun (WGS) entry which is preliminary data.</text>
</comment>
<evidence type="ECO:0000256" key="1">
    <source>
        <dbReference type="ARBA" id="ARBA00023235"/>
    </source>
</evidence>
<keyword evidence="5" id="KW-1185">Reference proteome</keyword>
<dbReference type="Gene3D" id="3.20.20.150">
    <property type="entry name" value="Divalent-metal-dependent TIM barrel enzymes"/>
    <property type="match status" value="1"/>
</dbReference>
<dbReference type="InterPro" id="IPR050417">
    <property type="entry name" value="Sugar_Epim/Isomerase"/>
</dbReference>
<protein>
    <submittedName>
        <fullName evidence="4">Hydroxypyruvate isomerase</fullName>
        <ecNumber evidence="4">5.3.1.22</ecNumber>
    </submittedName>
</protein>
<feature type="domain" description="Xylose isomerase-like TIM barrel" evidence="3">
    <location>
        <begin position="38"/>
        <end position="274"/>
    </location>
</feature>
<dbReference type="GO" id="GO:0046487">
    <property type="term" value="P:glyoxylate metabolic process"/>
    <property type="evidence" value="ECO:0007669"/>
    <property type="project" value="TreeGrafter"/>
</dbReference>
<feature type="active site" description="Proton donor/acceptor" evidence="2">
    <location>
        <position position="254"/>
    </location>
</feature>
<dbReference type="EC" id="5.3.1.22" evidence="4"/>
<evidence type="ECO:0000256" key="2">
    <source>
        <dbReference type="PIRSR" id="PIRSR006241-50"/>
    </source>
</evidence>
<dbReference type="AlphaFoldDB" id="A0A554X7X0"/>
<keyword evidence="1 4" id="KW-0413">Isomerase</keyword>
<dbReference type="EMBL" id="VJON01000042">
    <property type="protein sequence ID" value="TSE31866.1"/>
    <property type="molecule type" value="Genomic_DNA"/>
</dbReference>
<organism evidence="4 5">
    <name type="scientific">Tepidimonas charontis</name>
    <dbReference type="NCBI Taxonomy" id="2267262"/>
    <lineage>
        <taxon>Bacteria</taxon>
        <taxon>Pseudomonadati</taxon>
        <taxon>Pseudomonadota</taxon>
        <taxon>Betaproteobacteria</taxon>
        <taxon>Burkholderiales</taxon>
        <taxon>Tepidimonas</taxon>
    </lineage>
</organism>
<dbReference type="PANTHER" id="PTHR43489">
    <property type="entry name" value="ISOMERASE"/>
    <property type="match status" value="1"/>
</dbReference>
<dbReference type="SUPFAM" id="SSF51658">
    <property type="entry name" value="Xylose isomerase-like"/>
    <property type="match status" value="1"/>
</dbReference>
<evidence type="ECO:0000313" key="5">
    <source>
        <dbReference type="Proteomes" id="UP000318294"/>
    </source>
</evidence>
<dbReference type="RefSeq" id="WP_144329076.1">
    <property type="nucleotide sequence ID" value="NZ_VJON01000042.1"/>
</dbReference>
<keyword evidence="4" id="KW-0670">Pyruvate</keyword>
<dbReference type="InterPro" id="IPR026040">
    <property type="entry name" value="HyI-like"/>
</dbReference>
<evidence type="ECO:0000313" key="4">
    <source>
        <dbReference type="EMBL" id="TSE31866.1"/>
    </source>
</evidence>
<proteinExistence type="predicted"/>
<feature type="active site" description="Proton donor/acceptor" evidence="2">
    <location>
        <position position="157"/>
    </location>
</feature>
<evidence type="ECO:0000259" key="3">
    <source>
        <dbReference type="Pfam" id="PF01261"/>
    </source>
</evidence>
<dbReference type="Proteomes" id="UP000318294">
    <property type="component" value="Unassembled WGS sequence"/>
</dbReference>
<accession>A0A554X7X0</accession>